<proteinExistence type="inferred from homology"/>
<gene>
    <name evidence="10" type="primary">fluC</name>
    <name evidence="10" type="synonym">crcB</name>
    <name evidence="11" type="ORF">H9875_02560</name>
</gene>
<dbReference type="GO" id="GO:0140114">
    <property type="term" value="P:cellular detoxification of fluoride"/>
    <property type="evidence" value="ECO:0007669"/>
    <property type="project" value="UniProtKB-UniRule"/>
</dbReference>
<evidence type="ECO:0000256" key="4">
    <source>
        <dbReference type="ARBA" id="ARBA00022989"/>
    </source>
</evidence>
<dbReference type="GO" id="GO:0005886">
    <property type="term" value="C:plasma membrane"/>
    <property type="evidence" value="ECO:0007669"/>
    <property type="project" value="UniProtKB-SubCell"/>
</dbReference>
<evidence type="ECO:0000313" key="11">
    <source>
        <dbReference type="EMBL" id="HIW71489.1"/>
    </source>
</evidence>
<name>A0A9D1U5K2_9LACO</name>
<reference evidence="11" key="2">
    <citation type="submission" date="2021-04" db="EMBL/GenBank/DDBJ databases">
        <authorList>
            <person name="Gilroy R."/>
        </authorList>
    </citation>
    <scope>NUCLEOTIDE SEQUENCE</scope>
    <source>
        <strain evidence="11">CHK173-259</strain>
    </source>
</reference>
<evidence type="ECO:0000256" key="2">
    <source>
        <dbReference type="ARBA" id="ARBA00022475"/>
    </source>
</evidence>
<evidence type="ECO:0000256" key="1">
    <source>
        <dbReference type="ARBA" id="ARBA00004651"/>
    </source>
</evidence>
<feature type="transmembrane region" description="Helical" evidence="10">
    <location>
        <begin position="94"/>
        <end position="116"/>
    </location>
</feature>
<evidence type="ECO:0000313" key="12">
    <source>
        <dbReference type="Proteomes" id="UP000886822"/>
    </source>
</evidence>
<keyword evidence="2 10" id="KW-1003">Cell membrane</keyword>
<keyword evidence="10" id="KW-0915">Sodium</keyword>
<comment type="function">
    <text evidence="9 10">Fluoride-specific ion channel. Important for reducing fluoride concentration in the cell, thus reducing its toxicity.</text>
</comment>
<dbReference type="Proteomes" id="UP000886822">
    <property type="component" value="Unassembled WGS sequence"/>
</dbReference>
<keyword evidence="5 10" id="KW-0472">Membrane</keyword>
<keyword evidence="3 10" id="KW-0812">Transmembrane</keyword>
<comment type="activity regulation">
    <text evidence="10">Na(+) is not transported, but it plays an essential structural role and its presence is essential for fluoride channel function.</text>
</comment>
<protein>
    <recommendedName>
        <fullName evidence="10">Fluoride-specific ion channel FluC</fullName>
    </recommendedName>
</protein>
<evidence type="ECO:0000256" key="8">
    <source>
        <dbReference type="ARBA" id="ARBA00035585"/>
    </source>
</evidence>
<keyword evidence="10" id="KW-0813">Transport</keyword>
<feature type="transmembrane region" description="Helical" evidence="10">
    <location>
        <begin position="61"/>
        <end position="79"/>
    </location>
</feature>
<dbReference type="AlphaFoldDB" id="A0A9D1U5K2"/>
<feature type="binding site" evidence="10">
    <location>
        <position position="71"/>
    </location>
    <ligand>
        <name>Na(+)</name>
        <dbReference type="ChEBI" id="CHEBI:29101"/>
        <note>structural</note>
    </ligand>
</feature>
<evidence type="ECO:0000256" key="6">
    <source>
        <dbReference type="ARBA" id="ARBA00023303"/>
    </source>
</evidence>
<evidence type="ECO:0000256" key="10">
    <source>
        <dbReference type="HAMAP-Rule" id="MF_00454"/>
    </source>
</evidence>
<comment type="similarity">
    <text evidence="7 10">Belongs to the fluoride channel Fluc/FEX (TC 1.A.43) family.</text>
</comment>
<evidence type="ECO:0000256" key="9">
    <source>
        <dbReference type="ARBA" id="ARBA00049940"/>
    </source>
</evidence>
<comment type="catalytic activity">
    <reaction evidence="8">
        <text>fluoride(in) = fluoride(out)</text>
        <dbReference type="Rhea" id="RHEA:76159"/>
        <dbReference type="ChEBI" id="CHEBI:17051"/>
    </reaction>
    <physiologicalReaction direction="left-to-right" evidence="8">
        <dbReference type="Rhea" id="RHEA:76160"/>
    </physiologicalReaction>
</comment>
<dbReference type="PANTHER" id="PTHR28259:SF1">
    <property type="entry name" value="FLUORIDE EXPORT PROTEIN 1-RELATED"/>
    <property type="match status" value="1"/>
</dbReference>
<dbReference type="GO" id="GO:0062054">
    <property type="term" value="F:fluoride channel activity"/>
    <property type="evidence" value="ECO:0007669"/>
    <property type="project" value="UniProtKB-UniRule"/>
</dbReference>
<dbReference type="EMBL" id="DXGJ01000020">
    <property type="protein sequence ID" value="HIW71489.1"/>
    <property type="molecule type" value="Genomic_DNA"/>
</dbReference>
<sequence>MMTFLMVCLAGSFGACSRFGMNYLGNMLFYDTYLPLPTLVINVLASFLLGFAAGMLPATSIHFQVISGFFGGFSTYSTFTTEFTNLMHDFPKVATGYIALSIGLGIAGAALGFGIARL</sequence>
<comment type="caution">
    <text evidence="11">The sequence shown here is derived from an EMBL/GenBank/DDBJ whole genome shotgun (WGS) entry which is preliminary data.</text>
</comment>
<reference evidence="11" key="1">
    <citation type="journal article" date="2021" name="PeerJ">
        <title>Extensive microbial diversity within the chicken gut microbiome revealed by metagenomics and culture.</title>
        <authorList>
            <person name="Gilroy R."/>
            <person name="Ravi A."/>
            <person name="Getino M."/>
            <person name="Pursley I."/>
            <person name="Horton D.L."/>
            <person name="Alikhan N.F."/>
            <person name="Baker D."/>
            <person name="Gharbi K."/>
            <person name="Hall N."/>
            <person name="Watson M."/>
            <person name="Adriaenssens E.M."/>
            <person name="Foster-Nyarko E."/>
            <person name="Jarju S."/>
            <person name="Secka A."/>
            <person name="Antonio M."/>
            <person name="Oren A."/>
            <person name="Chaudhuri R.R."/>
            <person name="La Ragione R."/>
            <person name="Hildebrand F."/>
            <person name="Pallen M.J."/>
        </authorList>
    </citation>
    <scope>NUCLEOTIDE SEQUENCE</scope>
    <source>
        <strain evidence="11">CHK173-259</strain>
    </source>
</reference>
<evidence type="ECO:0000256" key="3">
    <source>
        <dbReference type="ARBA" id="ARBA00022692"/>
    </source>
</evidence>
<evidence type="ECO:0000256" key="5">
    <source>
        <dbReference type="ARBA" id="ARBA00023136"/>
    </source>
</evidence>
<dbReference type="PANTHER" id="PTHR28259">
    <property type="entry name" value="FLUORIDE EXPORT PROTEIN 1-RELATED"/>
    <property type="match status" value="1"/>
</dbReference>
<feature type="binding site" evidence="10">
    <location>
        <position position="74"/>
    </location>
    <ligand>
        <name>Na(+)</name>
        <dbReference type="ChEBI" id="CHEBI:29101"/>
        <note>structural</note>
    </ligand>
</feature>
<dbReference type="HAMAP" id="MF_00454">
    <property type="entry name" value="FluC"/>
    <property type="match status" value="1"/>
</dbReference>
<evidence type="ECO:0000256" key="7">
    <source>
        <dbReference type="ARBA" id="ARBA00035120"/>
    </source>
</evidence>
<organism evidence="11 12">
    <name type="scientific">Candidatus Levilactobacillus faecigallinarum</name>
    <dbReference type="NCBI Taxonomy" id="2838638"/>
    <lineage>
        <taxon>Bacteria</taxon>
        <taxon>Bacillati</taxon>
        <taxon>Bacillota</taxon>
        <taxon>Bacilli</taxon>
        <taxon>Lactobacillales</taxon>
        <taxon>Lactobacillaceae</taxon>
        <taxon>Levilactobacillus</taxon>
    </lineage>
</organism>
<comment type="subcellular location">
    <subcellularLocation>
        <location evidence="1 10">Cell membrane</location>
        <topology evidence="1 10">Multi-pass membrane protein</topology>
    </subcellularLocation>
</comment>
<dbReference type="Pfam" id="PF02537">
    <property type="entry name" value="CRCB"/>
    <property type="match status" value="1"/>
</dbReference>
<dbReference type="InterPro" id="IPR003691">
    <property type="entry name" value="FluC"/>
</dbReference>
<keyword evidence="10" id="KW-0479">Metal-binding</keyword>
<dbReference type="GO" id="GO:0046872">
    <property type="term" value="F:metal ion binding"/>
    <property type="evidence" value="ECO:0007669"/>
    <property type="project" value="UniProtKB-KW"/>
</dbReference>
<keyword evidence="6 10" id="KW-0407">Ion channel</keyword>
<feature type="transmembrane region" description="Helical" evidence="10">
    <location>
        <begin position="34"/>
        <end position="54"/>
    </location>
</feature>
<keyword evidence="10" id="KW-0406">Ion transport</keyword>
<accession>A0A9D1U5K2</accession>
<keyword evidence="4 10" id="KW-1133">Transmembrane helix</keyword>